<protein>
    <recommendedName>
        <fullName evidence="3">AAA domain-containing protein</fullName>
    </recommendedName>
</protein>
<evidence type="ECO:0000313" key="1">
    <source>
        <dbReference type="EMBL" id="MBH1941012.1"/>
    </source>
</evidence>
<organism evidence="1 2">
    <name type="scientific">Mobilitalea sibirica</name>
    <dbReference type="NCBI Taxonomy" id="1462919"/>
    <lineage>
        <taxon>Bacteria</taxon>
        <taxon>Bacillati</taxon>
        <taxon>Bacillota</taxon>
        <taxon>Clostridia</taxon>
        <taxon>Lachnospirales</taxon>
        <taxon>Lachnospiraceae</taxon>
        <taxon>Mobilitalea</taxon>
    </lineage>
</organism>
<dbReference type="RefSeq" id="WP_197661239.1">
    <property type="nucleotide sequence ID" value="NZ_JAEAGR010000008.1"/>
</dbReference>
<dbReference type="Gene3D" id="3.40.50.300">
    <property type="entry name" value="P-loop containing nucleotide triphosphate hydrolases"/>
    <property type="match status" value="1"/>
</dbReference>
<dbReference type="AlphaFoldDB" id="A0A8J7H2K2"/>
<gene>
    <name evidence="1" type="ORF">I5677_08925</name>
</gene>
<dbReference type="Gene3D" id="3.40.50.10850">
    <property type="entry name" value="Ntrc-like two-domain protein"/>
    <property type="match status" value="1"/>
</dbReference>
<comment type="caution">
    <text evidence="1">The sequence shown here is derived from an EMBL/GenBank/DDBJ whole genome shotgun (WGS) entry which is preliminary data.</text>
</comment>
<proteinExistence type="predicted"/>
<evidence type="ECO:0008006" key="3">
    <source>
        <dbReference type="Google" id="ProtNLM"/>
    </source>
</evidence>
<dbReference type="Proteomes" id="UP000623269">
    <property type="component" value="Unassembled WGS sequence"/>
</dbReference>
<evidence type="ECO:0000313" key="2">
    <source>
        <dbReference type="Proteomes" id="UP000623269"/>
    </source>
</evidence>
<accession>A0A8J7H2K2</accession>
<name>A0A8J7H2K2_9FIRM</name>
<keyword evidence="2" id="KW-1185">Reference proteome</keyword>
<sequence>MDKLLIILDSDVTYAIRFMEYMKNMDEPEFEVSVFSKKDSLLDYIKVQKVDVLLLEENQSPKDIPRENIKHIFCLSDHRNSDKVAEYPQIYKYQSAKEAYKEIVSHYYKLENINHSEYNDGNVRFISVFTPIPGYTKASFAWTLANILSENKKVLFVPFDLLPINQLYGRETLNQAISEFIYYWQEENEDVNLKMKSLLQYSGKLAHLSGVTHGLDLLSITGEDIRRWIENLQVNKDFDEVVFYLGMYTEATVEVIKKSQKCYVVIGEGVYEEKVMKEWERQMIFLEIPLQKDKFVKVLLPDLELLDSNNMQVQYCDGIRSMALQQALKL</sequence>
<reference evidence="1" key="1">
    <citation type="submission" date="2020-12" db="EMBL/GenBank/DDBJ databases">
        <title>M. sibirica DSM 26468T genome.</title>
        <authorList>
            <person name="Thieme N."/>
            <person name="Rettenmaier R."/>
            <person name="Zverlov V."/>
            <person name="Liebl W."/>
        </authorList>
    </citation>
    <scope>NUCLEOTIDE SEQUENCE</scope>
    <source>
        <strain evidence="1">DSM 26468</strain>
    </source>
</reference>
<dbReference type="InterPro" id="IPR027417">
    <property type="entry name" value="P-loop_NTPase"/>
</dbReference>
<dbReference type="EMBL" id="JAEAGR010000008">
    <property type="protein sequence ID" value="MBH1941012.1"/>
    <property type="molecule type" value="Genomic_DNA"/>
</dbReference>